<dbReference type="OrthoDB" id="3533814at2759"/>
<feature type="transmembrane region" description="Helical" evidence="2">
    <location>
        <begin position="346"/>
        <end position="365"/>
    </location>
</feature>
<organism evidence="4 5">
    <name type="scientific">Coleophoma crateriformis</name>
    <dbReference type="NCBI Taxonomy" id="565419"/>
    <lineage>
        <taxon>Eukaryota</taxon>
        <taxon>Fungi</taxon>
        <taxon>Dikarya</taxon>
        <taxon>Ascomycota</taxon>
        <taxon>Pezizomycotina</taxon>
        <taxon>Leotiomycetes</taxon>
        <taxon>Helotiales</taxon>
        <taxon>Dermateaceae</taxon>
        <taxon>Coleophoma</taxon>
    </lineage>
</organism>
<feature type="transmembrane region" description="Helical" evidence="2">
    <location>
        <begin position="280"/>
        <end position="304"/>
    </location>
</feature>
<dbReference type="EMBL" id="PDLN01000003">
    <property type="protein sequence ID" value="RDW91668.1"/>
    <property type="molecule type" value="Genomic_DNA"/>
</dbReference>
<name>A0A3D8T0Y6_9HELO</name>
<evidence type="ECO:0000259" key="3">
    <source>
        <dbReference type="Pfam" id="PF20237"/>
    </source>
</evidence>
<feature type="region of interest" description="Disordered" evidence="1">
    <location>
        <begin position="1"/>
        <end position="43"/>
    </location>
</feature>
<comment type="caution">
    <text evidence="4">The sequence shown here is derived from an EMBL/GenBank/DDBJ whole genome shotgun (WGS) entry which is preliminary data.</text>
</comment>
<reference evidence="4 5" key="1">
    <citation type="journal article" date="2018" name="IMA Fungus">
        <title>IMA Genome-F 9: Draft genome sequence of Annulohypoxylon stygium, Aspergillus mulundensis, Berkeleyomyces basicola (syn. Thielaviopsis basicola), Ceratocystis smalleyi, two Cercospora beticola strains, Coleophoma cylindrospora, Fusarium fracticaudum, Phialophora cf. hyalina, and Morchella septimelata.</title>
        <authorList>
            <person name="Wingfield B.D."/>
            <person name="Bills G.F."/>
            <person name="Dong Y."/>
            <person name="Huang W."/>
            <person name="Nel W.J."/>
            <person name="Swalarsk-Parry B.S."/>
            <person name="Vaghefi N."/>
            <person name="Wilken P.M."/>
            <person name="An Z."/>
            <person name="de Beer Z.W."/>
            <person name="De Vos L."/>
            <person name="Chen L."/>
            <person name="Duong T.A."/>
            <person name="Gao Y."/>
            <person name="Hammerbacher A."/>
            <person name="Kikkert J.R."/>
            <person name="Li Y."/>
            <person name="Li H."/>
            <person name="Li K."/>
            <person name="Li Q."/>
            <person name="Liu X."/>
            <person name="Ma X."/>
            <person name="Naidoo K."/>
            <person name="Pethybridge S.J."/>
            <person name="Sun J."/>
            <person name="Steenkamp E.T."/>
            <person name="van der Nest M.A."/>
            <person name="van Wyk S."/>
            <person name="Wingfield M.J."/>
            <person name="Xiong C."/>
            <person name="Yue Q."/>
            <person name="Zhang X."/>
        </authorList>
    </citation>
    <scope>NUCLEOTIDE SEQUENCE [LARGE SCALE GENOMIC DNA]</scope>
    <source>
        <strain evidence="4 5">BP5796</strain>
    </source>
</reference>
<keyword evidence="5" id="KW-1185">Reference proteome</keyword>
<keyword evidence="2" id="KW-0812">Transmembrane</keyword>
<evidence type="ECO:0000313" key="4">
    <source>
        <dbReference type="EMBL" id="RDW91668.1"/>
    </source>
</evidence>
<evidence type="ECO:0000256" key="1">
    <source>
        <dbReference type="SAM" id="MobiDB-lite"/>
    </source>
</evidence>
<feature type="domain" description="DUF6594" evidence="3">
    <location>
        <begin position="101"/>
        <end position="358"/>
    </location>
</feature>
<dbReference type="PANTHER" id="PTHR34502">
    <property type="entry name" value="DUF6594 DOMAIN-CONTAINING PROTEIN-RELATED"/>
    <property type="match status" value="1"/>
</dbReference>
<feature type="compositionally biased region" description="Polar residues" evidence="1">
    <location>
        <begin position="34"/>
        <end position="43"/>
    </location>
</feature>
<gene>
    <name evidence="4" type="ORF">BP5796_02833</name>
</gene>
<keyword evidence="2" id="KW-0472">Membrane</keyword>
<dbReference type="InterPro" id="IPR046529">
    <property type="entry name" value="DUF6594"/>
</dbReference>
<protein>
    <recommendedName>
        <fullName evidence="3">DUF6594 domain-containing protein</fullName>
    </recommendedName>
</protein>
<dbReference type="Proteomes" id="UP000256328">
    <property type="component" value="Unassembled WGS sequence"/>
</dbReference>
<accession>A0A3D8T0Y6</accession>
<keyword evidence="2" id="KW-1133">Transmembrane helix</keyword>
<dbReference type="PANTHER" id="PTHR34502:SF3">
    <property type="entry name" value="DUF6594 DOMAIN-CONTAINING PROTEIN"/>
    <property type="match status" value="1"/>
</dbReference>
<dbReference type="Pfam" id="PF20237">
    <property type="entry name" value="DUF6594"/>
    <property type="match status" value="1"/>
</dbReference>
<evidence type="ECO:0000256" key="2">
    <source>
        <dbReference type="SAM" id="Phobius"/>
    </source>
</evidence>
<proteinExistence type="predicted"/>
<dbReference type="AlphaFoldDB" id="A0A3D8T0Y6"/>
<sequence>MSSNSNIYDAMEKGEAIANNDDEAGDLEDRSLPASPTSATTLSGISKSDTLTEVESRCKIRHWVLALKSTLTNLIPKSSHSTSTAVPGSAFRILGECPKGYPRLAAFLDSDENFMLYRRFGYLQARILLYKQDELRSLEQELDHLDKLDAEIRPKRLRSRERDDGDNQERRNLILKISDLWKEYAELLKTARELTSFNRPASRDYESVTNHFNQTSPLCFTESYIYHKEDIITIKPGRETAWLDAIVEKILQKLHCSLIQVSPKPPVMERTDTHMARERINCAVALIIVIMILSLLIVPVYLLWHLTKGNDVKNTTAALIIGILLMFTLVFSGVLSLFTRAKRHEVFAAAAGYCAVLVVFIGNIGQFSP</sequence>
<feature type="transmembrane region" description="Helical" evidence="2">
    <location>
        <begin position="316"/>
        <end position="339"/>
    </location>
</feature>
<evidence type="ECO:0000313" key="5">
    <source>
        <dbReference type="Proteomes" id="UP000256328"/>
    </source>
</evidence>